<dbReference type="PANTHER" id="PTHR30193:SF41">
    <property type="entry name" value="DIACETYLCHITOBIOSE UPTAKE SYSTEM PERMEASE PROTEIN NGCF"/>
    <property type="match status" value="1"/>
</dbReference>
<dbReference type="CDD" id="cd06261">
    <property type="entry name" value="TM_PBP2"/>
    <property type="match status" value="1"/>
</dbReference>
<feature type="transmembrane region" description="Helical" evidence="7">
    <location>
        <begin position="269"/>
        <end position="286"/>
    </location>
</feature>
<dbReference type="eggNOG" id="COG1175">
    <property type="taxonomic scope" value="Bacteria"/>
</dbReference>
<evidence type="ECO:0000256" key="7">
    <source>
        <dbReference type="RuleBase" id="RU363032"/>
    </source>
</evidence>
<evidence type="ECO:0000313" key="10">
    <source>
        <dbReference type="Proteomes" id="UP000002318"/>
    </source>
</evidence>
<comment type="subcellular location">
    <subcellularLocation>
        <location evidence="1 7">Cell membrane</location>
        <topology evidence="1 7">Multi-pass membrane protein</topology>
    </subcellularLocation>
</comment>
<dbReference type="SUPFAM" id="SSF161098">
    <property type="entry name" value="MetI-like"/>
    <property type="match status" value="1"/>
</dbReference>
<feature type="transmembrane region" description="Helical" evidence="7">
    <location>
        <begin position="72"/>
        <end position="98"/>
    </location>
</feature>
<evidence type="ECO:0000313" key="9">
    <source>
        <dbReference type="EMBL" id="ADK80348.1"/>
    </source>
</evidence>
<dbReference type="AlphaFoldDB" id="E1R2R6"/>
<dbReference type="KEGG" id="ssm:Spirs_1221"/>
<dbReference type="InterPro" id="IPR000515">
    <property type="entry name" value="MetI-like"/>
</dbReference>
<dbReference type="OrthoDB" id="9786413at2"/>
<feature type="transmembrane region" description="Helical" evidence="7">
    <location>
        <begin position="110"/>
        <end position="137"/>
    </location>
</feature>
<proteinExistence type="inferred from homology"/>
<evidence type="ECO:0000259" key="8">
    <source>
        <dbReference type="PROSITE" id="PS50928"/>
    </source>
</evidence>
<protein>
    <submittedName>
        <fullName evidence="9">Binding-protein-dependent transport systems inner membrane component</fullName>
    </submittedName>
</protein>
<dbReference type="GO" id="GO:0005886">
    <property type="term" value="C:plasma membrane"/>
    <property type="evidence" value="ECO:0007669"/>
    <property type="project" value="UniProtKB-SubCell"/>
</dbReference>
<feature type="transmembrane region" description="Helical" evidence="7">
    <location>
        <begin position="204"/>
        <end position="224"/>
    </location>
</feature>
<dbReference type="Pfam" id="PF00528">
    <property type="entry name" value="BPD_transp_1"/>
    <property type="match status" value="1"/>
</dbReference>
<evidence type="ECO:0000256" key="5">
    <source>
        <dbReference type="ARBA" id="ARBA00022989"/>
    </source>
</evidence>
<dbReference type="InterPro" id="IPR035906">
    <property type="entry name" value="MetI-like_sf"/>
</dbReference>
<feature type="domain" description="ABC transmembrane type-1" evidence="8">
    <location>
        <begin position="72"/>
        <end position="283"/>
    </location>
</feature>
<keyword evidence="5 7" id="KW-1133">Transmembrane helix</keyword>
<keyword evidence="3" id="KW-1003">Cell membrane</keyword>
<keyword evidence="6 7" id="KW-0472">Membrane</keyword>
<keyword evidence="10" id="KW-1185">Reference proteome</keyword>
<dbReference type="InterPro" id="IPR051393">
    <property type="entry name" value="ABC_transporter_permease"/>
</dbReference>
<evidence type="ECO:0000256" key="2">
    <source>
        <dbReference type="ARBA" id="ARBA00022448"/>
    </source>
</evidence>
<evidence type="ECO:0000256" key="1">
    <source>
        <dbReference type="ARBA" id="ARBA00004651"/>
    </source>
</evidence>
<keyword evidence="2 7" id="KW-0813">Transport</keyword>
<reference evidence="9 10" key="1">
    <citation type="journal article" date="2010" name="Stand. Genomic Sci.">
        <title>Complete genome sequence of Spirochaeta smaragdinae type strain (SEBR 4228).</title>
        <authorList>
            <person name="Mavromatis K."/>
            <person name="Yasawong M."/>
            <person name="Chertkov O."/>
            <person name="Lapidus A."/>
            <person name="Lucas S."/>
            <person name="Nolan M."/>
            <person name="Del Rio T.G."/>
            <person name="Tice H."/>
            <person name="Cheng J.F."/>
            <person name="Pitluck S."/>
            <person name="Liolios K."/>
            <person name="Ivanova N."/>
            <person name="Tapia R."/>
            <person name="Han C."/>
            <person name="Bruce D."/>
            <person name="Goodwin L."/>
            <person name="Pati A."/>
            <person name="Chen A."/>
            <person name="Palaniappan K."/>
            <person name="Land M."/>
            <person name="Hauser L."/>
            <person name="Chang Y.J."/>
            <person name="Jeffries C.D."/>
            <person name="Detter J.C."/>
            <person name="Rohde M."/>
            <person name="Brambilla E."/>
            <person name="Spring S."/>
            <person name="Goker M."/>
            <person name="Sikorski J."/>
            <person name="Woyke T."/>
            <person name="Bristow J."/>
            <person name="Eisen J.A."/>
            <person name="Markowitz V."/>
            <person name="Hugenholtz P."/>
            <person name="Klenk H.P."/>
            <person name="Kyrpides N.C."/>
        </authorList>
    </citation>
    <scope>NUCLEOTIDE SEQUENCE [LARGE SCALE GENOMIC DNA]</scope>
    <source>
        <strain evidence="10">DSM 11293 / JCM 15392 / SEBR 4228</strain>
    </source>
</reference>
<dbReference type="Proteomes" id="UP000002318">
    <property type="component" value="Chromosome"/>
</dbReference>
<dbReference type="RefSeq" id="WP_013253812.1">
    <property type="nucleotide sequence ID" value="NC_014364.1"/>
</dbReference>
<dbReference type="PROSITE" id="PS50928">
    <property type="entry name" value="ABC_TM1"/>
    <property type="match status" value="1"/>
</dbReference>
<organism evidence="9 10">
    <name type="scientific">Sediminispirochaeta smaragdinae (strain DSM 11293 / JCM 15392 / SEBR 4228)</name>
    <name type="common">Spirochaeta smaragdinae</name>
    <dbReference type="NCBI Taxonomy" id="573413"/>
    <lineage>
        <taxon>Bacteria</taxon>
        <taxon>Pseudomonadati</taxon>
        <taxon>Spirochaetota</taxon>
        <taxon>Spirochaetia</taxon>
        <taxon>Spirochaetales</taxon>
        <taxon>Spirochaetaceae</taxon>
        <taxon>Sediminispirochaeta</taxon>
    </lineage>
</organism>
<feature type="transmembrane region" description="Helical" evidence="7">
    <location>
        <begin position="14"/>
        <end position="37"/>
    </location>
</feature>
<dbReference type="PANTHER" id="PTHR30193">
    <property type="entry name" value="ABC TRANSPORTER PERMEASE PROTEIN"/>
    <property type="match status" value="1"/>
</dbReference>
<accession>E1R2R6</accession>
<dbReference type="STRING" id="573413.Spirs_1221"/>
<name>E1R2R6_SEDSS</name>
<dbReference type="EMBL" id="CP002116">
    <property type="protein sequence ID" value="ADK80348.1"/>
    <property type="molecule type" value="Genomic_DNA"/>
</dbReference>
<dbReference type="HOGENOM" id="CLU_016047_0_0_12"/>
<gene>
    <name evidence="9" type="ordered locus">Spirs_1221</name>
</gene>
<evidence type="ECO:0000256" key="3">
    <source>
        <dbReference type="ARBA" id="ARBA00022475"/>
    </source>
</evidence>
<evidence type="ECO:0000256" key="6">
    <source>
        <dbReference type="ARBA" id="ARBA00023136"/>
    </source>
</evidence>
<evidence type="ECO:0000256" key="4">
    <source>
        <dbReference type="ARBA" id="ARBA00022692"/>
    </source>
</evidence>
<keyword evidence="4 7" id="KW-0812">Transmembrane</keyword>
<comment type="similarity">
    <text evidence="7">Belongs to the binding-protein-dependent transport system permease family.</text>
</comment>
<sequence>MGRGVRQNSIWEHLFFLGPATILFFVIVFVPFVTGFIHSFSDWNGITKELSFIGLENYKNIFTRQSDFLRTFWFTLRFAVVQVFLVMVIGVALAVVLVRPLKFRDALRASFYLPQTIGGLVLGFIWQFIFINGFPAFGTLFHLDFMQLPWLGTEETAFTALIIVSTWQNVGYVMVIMTAALMGISRDVLESAEIDGAGTFRTLFRIKLPICMPFITVALFWSTANVFKMFELNLSLTKGGPYGSTVSMALGIYNDAFVKNRYGLASAESVIFFLIILIITSIQLLVTRKKEEAYA</sequence>
<dbReference type="Gene3D" id="1.10.3720.10">
    <property type="entry name" value="MetI-like"/>
    <property type="match status" value="1"/>
</dbReference>
<feature type="transmembrane region" description="Helical" evidence="7">
    <location>
        <begin position="157"/>
        <end position="184"/>
    </location>
</feature>
<dbReference type="GO" id="GO:0055085">
    <property type="term" value="P:transmembrane transport"/>
    <property type="evidence" value="ECO:0007669"/>
    <property type="project" value="InterPro"/>
</dbReference>